<dbReference type="RefSeq" id="WP_315742292.1">
    <property type="nucleotide sequence ID" value="NZ_JAVYAA010000001.1"/>
</dbReference>
<dbReference type="Proteomes" id="UP001250538">
    <property type="component" value="Unassembled WGS sequence"/>
</dbReference>
<feature type="domain" description="N-acetyltransferase" evidence="3">
    <location>
        <begin position="1"/>
        <end position="139"/>
    </location>
</feature>
<dbReference type="GO" id="GO:0008080">
    <property type="term" value="F:N-acetyltransferase activity"/>
    <property type="evidence" value="ECO:0007669"/>
    <property type="project" value="InterPro"/>
</dbReference>
<organism evidence="4 5">
    <name type="scientific">Paenibacillus suaedae</name>
    <dbReference type="NCBI Taxonomy" id="3077233"/>
    <lineage>
        <taxon>Bacteria</taxon>
        <taxon>Bacillati</taxon>
        <taxon>Bacillota</taxon>
        <taxon>Bacilli</taxon>
        <taxon>Bacillales</taxon>
        <taxon>Paenibacillaceae</taxon>
        <taxon>Paenibacillus</taxon>
    </lineage>
</organism>
<protein>
    <submittedName>
        <fullName evidence="4">GNAT family N-acetyltransferase</fullName>
    </submittedName>
</protein>
<sequence length="141" mass="15911">MIYKHSVDGITDKMLEGFFVDWPNPPSPETHLRLLKNSSKVVLAMDEQTGQVVGFITAISDGVLSAYIPLLEVLPAYKGKGIGKELVSQMLKALDDIYMIDLCCDDDLIPYYEHFGMMKANGMIFRNYRMQAGNQKEIETK</sequence>
<evidence type="ECO:0000256" key="1">
    <source>
        <dbReference type="ARBA" id="ARBA00022679"/>
    </source>
</evidence>
<name>A0AAJ2JR49_9BACL</name>
<proteinExistence type="predicted"/>
<dbReference type="CDD" id="cd04301">
    <property type="entry name" value="NAT_SF"/>
    <property type="match status" value="1"/>
</dbReference>
<dbReference type="PANTHER" id="PTHR43626:SF4">
    <property type="entry name" value="GCN5-RELATED N-ACETYLTRANSFERASE 2, CHLOROPLASTIC"/>
    <property type="match status" value="1"/>
</dbReference>
<dbReference type="EMBL" id="JAVYAA010000001">
    <property type="protein sequence ID" value="MDT8974642.1"/>
    <property type="molecule type" value="Genomic_DNA"/>
</dbReference>
<accession>A0AAJ2JR49</accession>
<evidence type="ECO:0000313" key="5">
    <source>
        <dbReference type="Proteomes" id="UP001250538"/>
    </source>
</evidence>
<reference evidence="5" key="1">
    <citation type="submission" date="2023-09" db="EMBL/GenBank/DDBJ databases">
        <title>Paenibacillus sp. chi10 Genome sequencing and assembly.</title>
        <authorList>
            <person name="Kim I."/>
        </authorList>
    </citation>
    <scope>NUCLEOTIDE SEQUENCE [LARGE SCALE GENOMIC DNA]</scope>
    <source>
        <strain evidence="5">chi10</strain>
    </source>
</reference>
<dbReference type="Gene3D" id="3.40.630.30">
    <property type="match status" value="1"/>
</dbReference>
<evidence type="ECO:0000313" key="4">
    <source>
        <dbReference type="EMBL" id="MDT8974642.1"/>
    </source>
</evidence>
<dbReference type="PANTHER" id="PTHR43626">
    <property type="entry name" value="ACYL-COA N-ACYLTRANSFERASE"/>
    <property type="match status" value="1"/>
</dbReference>
<dbReference type="InterPro" id="IPR000182">
    <property type="entry name" value="GNAT_dom"/>
</dbReference>
<dbReference type="GO" id="GO:0005737">
    <property type="term" value="C:cytoplasm"/>
    <property type="evidence" value="ECO:0007669"/>
    <property type="project" value="TreeGrafter"/>
</dbReference>
<keyword evidence="1" id="KW-0808">Transferase</keyword>
<gene>
    <name evidence="4" type="ORF">RQP50_00130</name>
</gene>
<dbReference type="SUPFAM" id="SSF55729">
    <property type="entry name" value="Acyl-CoA N-acyltransferases (Nat)"/>
    <property type="match status" value="1"/>
</dbReference>
<dbReference type="InterPro" id="IPR045039">
    <property type="entry name" value="NSI-like"/>
</dbReference>
<keyword evidence="2" id="KW-0012">Acyltransferase</keyword>
<dbReference type="PROSITE" id="PS51186">
    <property type="entry name" value="GNAT"/>
    <property type="match status" value="1"/>
</dbReference>
<evidence type="ECO:0000256" key="2">
    <source>
        <dbReference type="ARBA" id="ARBA00023315"/>
    </source>
</evidence>
<keyword evidence="5" id="KW-1185">Reference proteome</keyword>
<dbReference type="InterPro" id="IPR016181">
    <property type="entry name" value="Acyl_CoA_acyltransferase"/>
</dbReference>
<dbReference type="AlphaFoldDB" id="A0AAJ2JR49"/>
<evidence type="ECO:0000259" key="3">
    <source>
        <dbReference type="PROSITE" id="PS51186"/>
    </source>
</evidence>
<comment type="caution">
    <text evidence="4">The sequence shown here is derived from an EMBL/GenBank/DDBJ whole genome shotgun (WGS) entry which is preliminary data.</text>
</comment>
<dbReference type="Pfam" id="PF00583">
    <property type="entry name" value="Acetyltransf_1"/>
    <property type="match status" value="1"/>
</dbReference>